<sequence length="490" mass="54540">MHAVKGGWVGQTFALAKRNESEGRKSRIRRSKEERKAMVETFIKKYQESNKGSFPSLNLTHKEVGGSFYTVREIVRDIIQENRVLGPAKFTLEEHPSDQYLEPGPLGSIAIDSETHHELNNLQATSEKMLSGQYTEAEHQIFDNGNALNGSQIDLRNNEFIEAFGKGNLINGSQVDETNEESVEAFGNGNLVNDSLVDETNEESVEAFGNGNLVIDSQVDETNEESVETNNPDFQVSESLAPQKNDEQDLPKVSPLTPGVIVETFPLRPVTSTASRIESFGEFRELSNSQEKEMKILDFHLGKERSELNSVESVKNYNLVDESSVNDLGNIMVNQSSTSGNEEEKNVGHISVELKSTKQAALEKQCPQDFEVNTDPQVKVPHESTITSEVIEHSQIINGTKTVVKDGIHTKNLTNSTESKTMEEKLEKVNEHGVNGQLGGNSQKRNTATLDRINLESWDGTPKNSVKREVNPLLAIFKAFVDAFVKFWSE</sequence>
<dbReference type="Pfam" id="PF25896">
    <property type="entry name" value="HTH_AT3G52170"/>
    <property type="match status" value="1"/>
</dbReference>
<evidence type="ECO:0000313" key="3">
    <source>
        <dbReference type="Proteomes" id="UP000634136"/>
    </source>
</evidence>
<dbReference type="InterPro" id="IPR058942">
    <property type="entry name" value="AT3G52170-like"/>
</dbReference>
<evidence type="ECO:0000259" key="1">
    <source>
        <dbReference type="Pfam" id="PF25896"/>
    </source>
</evidence>
<keyword evidence="3" id="KW-1185">Reference proteome</keyword>
<evidence type="ECO:0000313" key="2">
    <source>
        <dbReference type="EMBL" id="KAF7827597.1"/>
    </source>
</evidence>
<comment type="caution">
    <text evidence="2">The sequence shown here is derived from an EMBL/GenBank/DDBJ whole genome shotgun (WGS) entry which is preliminary data.</text>
</comment>
<dbReference type="PANTHER" id="PTHR34568">
    <property type="entry name" value="RRM DOMAIN-CONTAINING PROTEIN"/>
    <property type="match status" value="1"/>
</dbReference>
<gene>
    <name evidence="2" type="ORF">G2W53_018761</name>
</gene>
<proteinExistence type="predicted"/>
<dbReference type="EMBL" id="JAAIUW010000006">
    <property type="protein sequence ID" value="KAF7827597.1"/>
    <property type="molecule type" value="Genomic_DNA"/>
</dbReference>
<reference evidence="2" key="1">
    <citation type="submission" date="2020-09" db="EMBL/GenBank/DDBJ databases">
        <title>Genome-Enabled Discovery of Anthraquinone Biosynthesis in Senna tora.</title>
        <authorList>
            <person name="Kang S.-H."/>
            <person name="Pandey R.P."/>
            <person name="Lee C.-M."/>
            <person name="Sim J.-S."/>
            <person name="Jeong J.-T."/>
            <person name="Choi B.-S."/>
            <person name="Jung M."/>
            <person name="Ginzburg D."/>
            <person name="Zhao K."/>
            <person name="Won S.Y."/>
            <person name="Oh T.-J."/>
            <person name="Yu Y."/>
            <person name="Kim N.-H."/>
            <person name="Lee O.R."/>
            <person name="Lee T.-H."/>
            <person name="Bashyal P."/>
            <person name="Kim T.-S."/>
            <person name="Lee W.-H."/>
            <person name="Kawkins C."/>
            <person name="Kim C.-K."/>
            <person name="Kim J.S."/>
            <person name="Ahn B.O."/>
            <person name="Rhee S.Y."/>
            <person name="Sohng J.K."/>
        </authorList>
    </citation>
    <scope>NUCLEOTIDE SEQUENCE</scope>
    <source>
        <tissue evidence="2">Leaf</tissue>
    </source>
</reference>
<protein>
    <recommendedName>
        <fullName evidence="1">AT3G52170-like helix-turn-helix domain-containing protein</fullName>
    </recommendedName>
</protein>
<feature type="domain" description="AT3G52170-like helix-turn-helix" evidence="1">
    <location>
        <begin position="31"/>
        <end position="79"/>
    </location>
</feature>
<name>A0A834TSX8_9FABA</name>
<dbReference type="AlphaFoldDB" id="A0A834TSX8"/>
<dbReference type="PANTHER" id="PTHR34568:SF1">
    <property type="entry name" value="DNA BINDING PROTEIN"/>
    <property type="match status" value="1"/>
</dbReference>
<accession>A0A834TSX8</accession>
<dbReference type="InterPro" id="IPR058941">
    <property type="entry name" value="HTH_AT3G52170-like"/>
</dbReference>
<dbReference type="OrthoDB" id="787154at2759"/>
<dbReference type="Proteomes" id="UP000634136">
    <property type="component" value="Unassembled WGS sequence"/>
</dbReference>
<organism evidence="2 3">
    <name type="scientific">Senna tora</name>
    <dbReference type="NCBI Taxonomy" id="362788"/>
    <lineage>
        <taxon>Eukaryota</taxon>
        <taxon>Viridiplantae</taxon>
        <taxon>Streptophyta</taxon>
        <taxon>Embryophyta</taxon>
        <taxon>Tracheophyta</taxon>
        <taxon>Spermatophyta</taxon>
        <taxon>Magnoliopsida</taxon>
        <taxon>eudicotyledons</taxon>
        <taxon>Gunneridae</taxon>
        <taxon>Pentapetalae</taxon>
        <taxon>rosids</taxon>
        <taxon>fabids</taxon>
        <taxon>Fabales</taxon>
        <taxon>Fabaceae</taxon>
        <taxon>Caesalpinioideae</taxon>
        <taxon>Cassia clade</taxon>
        <taxon>Senna</taxon>
    </lineage>
</organism>